<dbReference type="GO" id="GO:0016881">
    <property type="term" value="F:acid-amino acid ligase activity"/>
    <property type="evidence" value="ECO:0007669"/>
    <property type="project" value="InterPro"/>
</dbReference>
<comment type="similarity">
    <text evidence="5">Belongs to the alanine racemase family.</text>
</comment>
<dbReference type="Pfam" id="PF01168">
    <property type="entry name" value="Ala_racemase_N"/>
    <property type="match status" value="1"/>
</dbReference>
<dbReference type="RefSeq" id="WP_089686014.1">
    <property type="nucleotide sequence ID" value="NZ_FNFO01000010.1"/>
</dbReference>
<dbReference type="PANTHER" id="PTHR30511">
    <property type="entry name" value="ALANINE RACEMASE"/>
    <property type="match status" value="1"/>
</dbReference>
<evidence type="ECO:0000256" key="1">
    <source>
        <dbReference type="ARBA" id="ARBA00000316"/>
    </source>
</evidence>
<evidence type="ECO:0000256" key="2">
    <source>
        <dbReference type="ARBA" id="ARBA00001933"/>
    </source>
</evidence>
<organism evidence="9 10">
    <name type="scientific">Catalinimonas alkaloidigena</name>
    <dbReference type="NCBI Taxonomy" id="1075417"/>
    <lineage>
        <taxon>Bacteria</taxon>
        <taxon>Pseudomonadati</taxon>
        <taxon>Bacteroidota</taxon>
        <taxon>Cytophagia</taxon>
        <taxon>Cytophagales</taxon>
        <taxon>Catalimonadaceae</taxon>
        <taxon>Catalinimonas</taxon>
    </lineage>
</organism>
<keyword evidence="4 5" id="KW-0413">Isomerase</keyword>
<comment type="cofactor">
    <cofactor evidence="2 5 6">
        <name>pyridoxal 5'-phosphate</name>
        <dbReference type="ChEBI" id="CHEBI:597326"/>
    </cofactor>
</comment>
<dbReference type="SMART" id="SM01005">
    <property type="entry name" value="Ala_racemase_C"/>
    <property type="match status" value="1"/>
</dbReference>
<feature type="modified residue" description="N6-(pyridoxal phosphate)lysine" evidence="5 6">
    <location>
        <position position="470"/>
    </location>
</feature>
<dbReference type="GO" id="GO:0005829">
    <property type="term" value="C:cytosol"/>
    <property type="evidence" value="ECO:0007669"/>
    <property type="project" value="TreeGrafter"/>
</dbReference>
<evidence type="ECO:0000256" key="6">
    <source>
        <dbReference type="PIRSR" id="PIRSR600821-50"/>
    </source>
</evidence>
<dbReference type="OrthoDB" id="9801978at2"/>
<feature type="binding site" evidence="5 7">
    <location>
        <position position="744"/>
    </location>
    <ligand>
        <name>substrate</name>
    </ligand>
</feature>
<feature type="active site" description="Proton acceptor; specific for L-alanine" evidence="5">
    <location>
        <position position="695"/>
    </location>
</feature>
<dbReference type="FunFam" id="3.20.20.10:FF:000002">
    <property type="entry name" value="Alanine racemase"/>
    <property type="match status" value="1"/>
</dbReference>
<dbReference type="Gene3D" id="3.90.190.20">
    <property type="entry name" value="Mur ligase, C-terminal domain"/>
    <property type="match status" value="1"/>
</dbReference>
<feature type="domain" description="Alanine racemase C-terminal" evidence="8">
    <location>
        <begin position="674"/>
        <end position="799"/>
    </location>
</feature>
<dbReference type="GO" id="GO:0030170">
    <property type="term" value="F:pyridoxal phosphate binding"/>
    <property type="evidence" value="ECO:0007669"/>
    <property type="project" value="UniProtKB-UniRule"/>
</dbReference>
<feature type="binding site" evidence="5 7">
    <location>
        <position position="567"/>
    </location>
    <ligand>
        <name>substrate</name>
    </ligand>
</feature>
<protein>
    <recommendedName>
        <fullName evidence="5">Alanine racemase</fullName>
        <ecNumber evidence="5">5.1.1.1</ecNumber>
    </recommendedName>
</protein>
<dbReference type="Gene3D" id="3.40.1190.10">
    <property type="entry name" value="Mur-like, catalytic domain"/>
    <property type="match status" value="1"/>
</dbReference>
<dbReference type="InterPro" id="IPR001608">
    <property type="entry name" value="Ala_racemase_N"/>
</dbReference>
<accession>A0A1G9Q561</accession>
<evidence type="ECO:0000256" key="5">
    <source>
        <dbReference type="HAMAP-Rule" id="MF_01201"/>
    </source>
</evidence>
<dbReference type="InterPro" id="IPR000821">
    <property type="entry name" value="Ala_racemase"/>
</dbReference>
<dbReference type="SUPFAM" id="SSF51419">
    <property type="entry name" value="PLP-binding barrel"/>
    <property type="match status" value="1"/>
</dbReference>
<dbReference type="InterPro" id="IPR035911">
    <property type="entry name" value="MurE/MurF_N"/>
</dbReference>
<dbReference type="InterPro" id="IPR036565">
    <property type="entry name" value="Mur-like_cat_sf"/>
</dbReference>
<comment type="function">
    <text evidence="5">Catalyzes the interconversion of L-alanine and D-alanine. May also act on other amino acids.</text>
</comment>
<dbReference type="SUPFAM" id="SSF53244">
    <property type="entry name" value="MurD-like peptide ligases, peptide-binding domain"/>
    <property type="match status" value="1"/>
</dbReference>
<dbReference type="Gene3D" id="3.20.20.10">
    <property type="entry name" value="Alanine racemase"/>
    <property type="match status" value="1"/>
</dbReference>
<dbReference type="EMBL" id="FNFO01000010">
    <property type="protein sequence ID" value="SDM06089.1"/>
    <property type="molecule type" value="Genomic_DNA"/>
</dbReference>
<dbReference type="Gene3D" id="3.40.1390.10">
    <property type="entry name" value="MurE/MurF, N-terminal domain"/>
    <property type="match status" value="1"/>
</dbReference>
<dbReference type="Pfam" id="PF00842">
    <property type="entry name" value="Ala_racemase_C"/>
    <property type="match status" value="1"/>
</dbReference>
<dbReference type="AlphaFoldDB" id="A0A1G9Q561"/>
<sequence>MYTFQELAHVLAGAAVQMPQPLWPVDTLLTDSRSLSYSPRALFFALPGTHHDGHAFVEELYAKGVRCFVIQAEAALRPEAYPEANFCQVPRVVEALQQLAAFHRRGFDYPVVGITGSNGKTIVKEWLTQLLSPEYRIVSSPKSYNSQIGVPLAVWHMAADHQLGIFEAGISQPREMERLAQVLHPTLGIFTNIGSAHDEGFASRQEKIAEKWKLFADCPVVICARQHEAVYAYLMAHRSPDQHIVAWHPDDFSFPFPFADEASLENARHCAAMLRWLRYDDEAIAQRLQHLLHVPMRLEFKEGINRCSLIDDSYNNDLVGLRIALEFMRQQKNAVNLSRTVILSDILQTHSPEEESYGAVVDLLHQAKIARFIGIGTALLHHQQLFASIPQTHFFATTEQFLDAYKNSDFQDAIILVKGARAFRFERIVQRLQLQAHGTRLEINLDALVHNLNMYRHQLRPGVKMMVMVKALAYGSGSAEIASLLQYHGVDYLGVAYADEGVALREQGIRLPIMVMNPSASTFEKMALFQLEPEVYSFGQLKELSAYAQATQQPFRIHLKIDTGMRRLGFEPTEVPALLQQLAQVPQLTVASVFSHLAGADESQHDTFTQNQMSYFADVVSLMEKALPKRPLFHLLNSAGIARFPEAQWDMVRLGIGLYGTAPSTEASLILQPIGVLKTTVSQVKTIQPGETVGYGRRGKADQKKRIATLAIGYADGYSRAFSNGVGWVLIRGQKAPVIGNVCMDMTMVDVTSIGEVQEGEEAIVFGEGLAVETLAHQIHTIPYELLTRVSERVKRVFYSA</sequence>
<evidence type="ECO:0000313" key="9">
    <source>
        <dbReference type="EMBL" id="SDM06089.1"/>
    </source>
</evidence>
<dbReference type="InterPro" id="IPR029066">
    <property type="entry name" value="PLP-binding_barrel"/>
</dbReference>
<evidence type="ECO:0000256" key="7">
    <source>
        <dbReference type="PIRSR" id="PIRSR600821-52"/>
    </source>
</evidence>
<evidence type="ECO:0000259" key="8">
    <source>
        <dbReference type="SMART" id="SM01005"/>
    </source>
</evidence>
<dbReference type="STRING" id="1075417.SAMN05421823_11042"/>
<evidence type="ECO:0000256" key="3">
    <source>
        <dbReference type="ARBA" id="ARBA00022898"/>
    </source>
</evidence>
<dbReference type="GO" id="GO:0005524">
    <property type="term" value="F:ATP binding"/>
    <property type="evidence" value="ECO:0007669"/>
    <property type="project" value="InterPro"/>
</dbReference>
<dbReference type="SUPFAM" id="SSF63418">
    <property type="entry name" value="MurE/MurF N-terminal domain"/>
    <property type="match status" value="1"/>
</dbReference>
<dbReference type="SUPFAM" id="SSF53623">
    <property type="entry name" value="MurD-like peptide ligases, catalytic domain"/>
    <property type="match status" value="1"/>
</dbReference>
<dbReference type="Gene3D" id="2.40.37.10">
    <property type="entry name" value="Lyase, Ornithine Decarboxylase, Chain A, domain 1"/>
    <property type="match status" value="1"/>
</dbReference>
<dbReference type="NCBIfam" id="TIGR00492">
    <property type="entry name" value="alr"/>
    <property type="match status" value="1"/>
</dbReference>
<comment type="catalytic activity">
    <reaction evidence="1 5">
        <text>L-alanine = D-alanine</text>
        <dbReference type="Rhea" id="RHEA:20249"/>
        <dbReference type="ChEBI" id="CHEBI:57416"/>
        <dbReference type="ChEBI" id="CHEBI:57972"/>
        <dbReference type="EC" id="5.1.1.1"/>
    </reaction>
</comment>
<dbReference type="CDD" id="cd00430">
    <property type="entry name" value="PLPDE_III_AR"/>
    <property type="match status" value="1"/>
</dbReference>
<dbReference type="UniPathway" id="UPA00042">
    <property type="reaction ID" value="UER00497"/>
</dbReference>
<dbReference type="SUPFAM" id="SSF50621">
    <property type="entry name" value="Alanine racemase C-terminal domain-like"/>
    <property type="match status" value="1"/>
</dbReference>
<dbReference type="PANTHER" id="PTHR30511:SF0">
    <property type="entry name" value="ALANINE RACEMASE, CATABOLIC-RELATED"/>
    <property type="match status" value="1"/>
</dbReference>
<dbReference type="PRINTS" id="PR00992">
    <property type="entry name" value="ALARACEMASE"/>
</dbReference>
<proteinExistence type="inferred from homology"/>
<dbReference type="InterPro" id="IPR013221">
    <property type="entry name" value="Mur_ligase_cen"/>
</dbReference>
<dbReference type="Pfam" id="PF08245">
    <property type="entry name" value="Mur_ligase_M"/>
    <property type="match status" value="1"/>
</dbReference>
<keyword evidence="3 5" id="KW-0663">Pyridoxal phosphate</keyword>
<gene>
    <name evidence="9" type="ORF">SAMN05421823_11042</name>
</gene>
<dbReference type="EC" id="5.1.1.1" evidence="5"/>
<feature type="active site" description="Proton acceptor; specific for D-alanine" evidence="5">
    <location>
        <position position="470"/>
    </location>
</feature>
<dbReference type="GO" id="GO:0030632">
    <property type="term" value="P:D-alanine biosynthetic process"/>
    <property type="evidence" value="ECO:0007669"/>
    <property type="project" value="UniProtKB-UniRule"/>
</dbReference>
<dbReference type="GO" id="GO:0008784">
    <property type="term" value="F:alanine racemase activity"/>
    <property type="evidence" value="ECO:0007669"/>
    <property type="project" value="UniProtKB-UniRule"/>
</dbReference>
<dbReference type="Proteomes" id="UP000198510">
    <property type="component" value="Unassembled WGS sequence"/>
</dbReference>
<dbReference type="InterPro" id="IPR036615">
    <property type="entry name" value="Mur_ligase_C_dom_sf"/>
</dbReference>
<name>A0A1G9Q561_9BACT</name>
<comment type="pathway">
    <text evidence="5">Amino-acid biosynthesis; D-alanine biosynthesis; D-alanine from L-alanine: step 1/1.</text>
</comment>
<dbReference type="Pfam" id="PF01225">
    <property type="entry name" value="Mur_ligase"/>
    <property type="match status" value="1"/>
</dbReference>
<keyword evidence="10" id="KW-1185">Reference proteome</keyword>
<dbReference type="HAMAP" id="MF_01201">
    <property type="entry name" value="Ala_racemase"/>
    <property type="match status" value="1"/>
</dbReference>
<dbReference type="InterPro" id="IPR000713">
    <property type="entry name" value="Mur_ligase_N"/>
</dbReference>
<evidence type="ECO:0000256" key="4">
    <source>
        <dbReference type="ARBA" id="ARBA00023235"/>
    </source>
</evidence>
<dbReference type="InterPro" id="IPR011079">
    <property type="entry name" value="Ala_racemase_C"/>
</dbReference>
<reference evidence="9 10" key="1">
    <citation type="submission" date="2016-10" db="EMBL/GenBank/DDBJ databases">
        <authorList>
            <person name="de Groot N.N."/>
        </authorList>
    </citation>
    <scope>NUCLEOTIDE SEQUENCE [LARGE SCALE GENOMIC DNA]</scope>
    <source>
        <strain evidence="9 10">DSM 25186</strain>
    </source>
</reference>
<evidence type="ECO:0000313" key="10">
    <source>
        <dbReference type="Proteomes" id="UP000198510"/>
    </source>
</evidence>
<dbReference type="InterPro" id="IPR009006">
    <property type="entry name" value="Ala_racemase/Decarboxylase_C"/>
</dbReference>